<comment type="caution">
    <text evidence="1">The sequence shown here is derived from an EMBL/GenBank/DDBJ whole genome shotgun (WGS) entry which is preliminary data.</text>
</comment>
<dbReference type="NCBIfam" id="TIGR04223">
    <property type="entry name" value="quorum_AgrD"/>
    <property type="match status" value="1"/>
</dbReference>
<proteinExistence type="predicted"/>
<protein>
    <recommendedName>
        <fullName evidence="2">Cyclic lactone autoinducer peptide</fullName>
    </recommendedName>
</protein>
<name>A0A644ZI58_9ZZZZ</name>
<dbReference type="AlphaFoldDB" id="A0A644ZI58"/>
<accession>A0A644ZI58</accession>
<evidence type="ECO:0008006" key="2">
    <source>
        <dbReference type="Google" id="ProtNLM"/>
    </source>
</evidence>
<dbReference type="InterPro" id="IPR009229">
    <property type="entry name" value="AgrD"/>
</dbReference>
<organism evidence="1">
    <name type="scientific">bioreactor metagenome</name>
    <dbReference type="NCBI Taxonomy" id="1076179"/>
    <lineage>
        <taxon>unclassified sequences</taxon>
        <taxon>metagenomes</taxon>
        <taxon>ecological metagenomes</taxon>
    </lineage>
</organism>
<sequence>MKKLNKKFLGLIATITTLMAALVANSACNWYLYQPEEPECLREH</sequence>
<evidence type="ECO:0000313" key="1">
    <source>
        <dbReference type="EMBL" id="MPM40509.1"/>
    </source>
</evidence>
<gene>
    <name evidence="1" type="ORF">SDC9_87153</name>
</gene>
<dbReference type="EMBL" id="VSSQ01009026">
    <property type="protein sequence ID" value="MPM40509.1"/>
    <property type="molecule type" value="Genomic_DNA"/>
</dbReference>
<reference evidence="1" key="1">
    <citation type="submission" date="2019-08" db="EMBL/GenBank/DDBJ databases">
        <authorList>
            <person name="Kucharzyk K."/>
            <person name="Murdoch R.W."/>
            <person name="Higgins S."/>
            <person name="Loffler F."/>
        </authorList>
    </citation>
    <scope>NUCLEOTIDE SEQUENCE</scope>
</reference>